<keyword evidence="5 10" id="KW-0276">Fatty acid metabolism</keyword>
<feature type="transmembrane region" description="Helical" evidence="10">
    <location>
        <begin position="460"/>
        <end position="477"/>
    </location>
</feature>
<feature type="transmembrane region" description="Helical" evidence="10">
    <location>
        <begin position="393"/>
        <end position="412"/>
    </location>
</feature>
<dbReference type="PANTHER" id="PTHR11157">
    <property type="entry name" value="FATTY ACID ACYL TRANSFERASE-RELATED"/>
    <property type="match status" value="1"/>
</dbReference>
<evidence type="ECO:0000256" key="3">
    <source>
        <dbReference type="ARBA" id="ARBA00022679"/>
    </source>
</evidence>
<keyword evidence="2 10" id="KW-0444">Lipid biosynthesis</keyword>
<feature type="transmembrane region" description="Helical" evidence="10">
    <location>
        <begin position="286"/>
        <end position="307"/>
    </location>
</feature>
<evidence type="ECO:0000256" key="10">
    <source>
        <dbReference type="RuleBase" id="RU361115"/>
    </source>
</evidence>
<evidence type="ECO:0000256" key="9">
    <source>
        <dbReference type="ARBA" id="ARBA00023160"/>
    </source>
</evidence>
<evidence type="ECO:0000313" key="12">
    <source>
        <dbReference type="Proteomes" id="UP000807504"/>
    </source>
</evidence>
<dbReference type="Proteomes" id="UP000807504">
    <property type="component" value="Unassembled WGS sequence"/>
</dbReference>
<keyword evidence="3 10" id="KW-0808">Transferase</keyword>
<gene>
    <name evidence="11" type="ORF">HNY73_003126</name>
</gene>
<dbReference type="GO" id="GO:0009922">
    <property type="term" value="F:fatty acid elongase activity"/>
    <property type="evidence" value="ECO:0007669"/>
    <property type="project" value="UniProtKB-EC"/>
</dbReference>
<evidence type="ECO:0000256" key="1">
    <source>
        <dbReference type="ARBA" id="ARBA00004141"/>
    </source>
</evidence>
<reference evidence="11" key="2">
    <citation type="submission" date="2020-06" db="EMBL/GenBank/DDBJ databases">
        <authorList>
            <person name="Sheffer M."/>
        </authorList>
    </citation>
    <scope>NUCLEOTIDE SEQUENCE</scope>
</reference>
<evidence type="ECO:0000256" key="5">
    <source>
        <dbReference type="ARBA" id="ARBA00022832"/>
    </source>
</evidence>
<dbReference type="InterPro" id="IPR002076">
    <property type="entry name" value="ELO_fam"/>
</dbReference>
<evidence type="ECO:0000256" key="6">
    <source>
        <dbReference type="ARBA" id="ARBA00022989"/>
    </source>
</evidence>
<name>A0A8T0FYB8_ARGBR</name>
<keyword evidence="6 10" id="KW-1133">Transmembrane helix</keyword>
<dbReference type="InterPro" id="IPR030457">
    <property type="entry name" value="ELO_CS"/>
</dbReference>
<dbReference type="GO" id="GO:0034625">
    <property type="term" value="P:fatty acid elongation, monounsaturated fatty acid"/>
    <property type="evidence" value="ECO:0007669"/>
    <property type="project" value="TreeGrafter"/>
</dbReference>
<dbReference type="PROSITE" id="PS01188">
    <property type="entry name" value="ELO"/>
    <property type="match status" value="1"/>
</dbReference>
<accession>A0A8T0FYB8</accession>
<dbReference type="EC" id="2.3.1.199" evidence="10"/>
<feature type="transmembrane region" description="Helical" evidence="10">
    <location>
        <begin position="418"/>
        <end position="439"/>
    </location>
</feature>
<dbReference type="Pfam" id="PF01151">
    <property type="entry name" value="ELO"/>
    <property type="match status" value="1"/>
</dbReference>
<organism evidence="11 12">
    <name type="scientific">Argiope bruennichi</name>
    <name type="common">Wasp spider</name>
    <name type="synonym">Aranea bruennichi</name>
    <dbReference type="NCBI Taxonomy" id="94029"/>
    <lineage>
        <taxon>Eukaryota</taxon>
        <taxon>Metazoa</taxon>
        <taxon>Ecdysozoa</taxon>
        <taxon>Arthropoda</taxon>
        <taxon>Chelicerata</taxon>
        <taxon>Arachnida</taxon>
        <taxon>Araneae</taxon>
        <taxon>Araneomorphae</taxon>
        <taxon>Entelegynae</taxon>
        <taxon>Araneoidea</taxon>
        <taxon>Araneidae</taxon>
        <taxon>Argiope</taxon>
    </lineage>
</organism>
<dbReference type="GO" id="GO:0030148">
    <property type="term" value="P:sphingolipid biosynthetic process"/>
    <property type="evidence" value="ECO:0007669"/>
    <property type="project" value="TreeGrafter"/>
</dbReference>
<feature type="transmembrane region" description="Helical" evidence="10">
    <location>
        <begin position="489"/>
        <end position="506"/>
    </location>
</feature>
<keyword evidence="12" id="KW-1185">Reference proteome</keyword>
<evidence type="ECO:0000256" key="7">
    <source>
        <dbReference type="ARBA" id="ARBA00023098"/>
    </source>
</evidence>
<keyword evidence="7 10" id="KW-0443">Lipid metabolism</keyword>
<comment type="subcellular location">
    <subcellularLocation>
        <location evidence="1">Membrane</location>
        <topology evidence="1">Multi-pass membrane protein</topology>
    </subcellularLocation>
</comment>
<dbReference type="EMBL" id="JABXBU010000002">
    <property type="protein sequence ID" value="KAF8795255.1"/>
    <property type="molecule type" value="Genomic_DNA"/>
</dbReference>
<evidence type="ECO:0000313" key="11">
    <source>
        <dbReference type="EMBL" id="KAF8795255.1"/>
    </source>
</evidence>
<reference evidence="11" key="1">
    <citation type="journal article" date="2020" name="bioRxiv">
        <title>Chromosome-level reference genome of the European wasp spider Argiope bruennichi: a resource for studies on range expansion and evolutionary adaptation.</title>
        <authorList>
            <person name="Sheffer M.M."/>
            <person name="Hoppe A."/>
            <person name="Krehenwinkel H."/>
            <person name="Uhl G."/>
            <person name="Kuss A.W."/>
            <person name="Jensen L."/>
            <person name="Jensen C."/>
            <person name="Gillespie R.G."/>
            <person name="Hoff K.J."/>
            <person name="Prost S."/>
        </authorList>
    </citation>
    <scope>NUCLEOTIDE SEQUENCE</scope>
</reference>
<sequence length="516" mass="60932">MSEDEEPSKRLCVEDGMAIDVETNDIRKYCGNCEKRTHYRLEIDMLQELVECDTKRLKVMDRAIDNNLIPRDEFYLAHQNQRMEYSRQVEHLKGLCFDLPACELPERCKASQLENFPPINDQDKLQTVPKRKTARNPQTTPVQTPIVTTNRFQELKNLNETPSESSNEQEKIGKIPPIMLRFASDYHRTIEIIKSQTTVTEARLGNGFIKIFTDTIENHRKIQEICKANNFEFYVIPPRATRPVKVVTASPAVLFTESLLSTMLIDRIYDFIWLNPIGIYLNENEYQCYCILVVYLLFVMWLGPFWMRTRKPFDLKIPMIVYNLFTSAFNLILVYQLYKTLSGNWDVRCQRGTPEYLQRVQSEKYIQWNIIFEKYFSLLDTIFFVLRKKQNQVSFLHVFHHVATACITLWFVTIPDPAFFILITILLNTLVHVIMYFYYGLSAFGESIKKYLWWKRYLTLIQIVQFLLVLSYMTISFGTGCEKVKTLEVVYSAFVITMLVLFINFYQKSFKRMKLE</sequence>
<evidence type="ECO:0000256" key="2">
    <source>
        <dbReference type="ARBA" id="ARBA00022516"/>
    </source>
</evidence>
<dbReference type="AlphaFoldDB" id="A0A8T0FYB8"/>
<proteinExistence type="inferred from homology"/>
<comment type="caution">
    <text evidence="11">The sequence shown here is derived from an EMBL/GenBank/DDBJ whole genome shotgun (WGS) entry which is preliminary data.</text>
</comment>
<dbReference type="GO" id="GO:0005789">
    <property type="term" value="C:endoplasmic reticulum membrane"/>
    <property type="evidence" value="ECO:0007669"/>
    <property type="project" value="TreeGrafter"/>
</dbReference>
<keyword evidence="9 10" id="KW-0275">Fatty acid biosynthesis</keyword>
<feature type="transmembrane region" description="Helical" evidence="10">
    <location>
        <begin position="319"/>
        <end position="338"/>
    </location>
</feature>
<protein>
    <recommendedName>
        <fullName evidence="10">Elongation of very long chain fatty acids protein</fullName>
        <ecNumber evidence="10">2.3.1.199</ecNumber>
    </recommendedName>
    <alternativeName>
        <fullName evidence="10">Very-long-chain 3-oxoacyl-CoA synthase</fullName>
    </alternativeName>
</protein>
<evidence type="ECO:0000256" key="4">
    <source>
        <dbReference type="ARBA" id="ARBA00022692"/>
    </source>
</evidence>
<keyword evidence="4 10" id="KW-0812">Transmembrane</keyword>
<dbReference type="GO" id="GO:0042761">
    <property type="term" value="P:very long-chain fatty acid biosynthetic process"/>
    <property type="evidence" value="ECO:0007669"/>
    <property type="project" value="TreeGrafter"/>
</dbReference>
<keyword evidence="8 10" id="KW-0472">Membrane</keyword>
<evidence type="ECO:0000256" key="8">
    <source>
        <dbReference type="ARBA" id="ARBA00023136"/>
    </source>
</evidence>
<dbReference type="GO" id="GO:0034626">
    <property type="term" value="P:fatty acid elongation, polyunsaturated fatty acid"/>
    <property type="evidence" value="ECO:0007669"/>
    <property type="project" value="TreeGrafter"/>
</dbReference>
<comment type="similarity">
    <text evidence="10">Belongs to the ELO family.</text>
</comment>
<dbReference type="GO" id="GO:0019367">
    <property type="term" value="P:fatty acid elongation, saturated fatty acid"/>
    <property type="evidence" value="ECO:0007669"/>
    <property type="project" value="TreeGrafter"/>
</dbReference>
<comment type="catalytic activity">
    <reaction evidence="10">
        <text>a very-long-chain acyl-CoA + malonyl-CoA + H(+) = a very-long-chain 3-oxoacyl-CoA + CO2 + CoA</text>
        <dbReference type="Rhea" id="RHEA:32727"/>
        <dbReference type="ChEBI" id="CHEBI:15378"/>
        <dbReference type="ChEBI" id="CHEBI:16526"/>
        <dbReference type="ChEBI" id="CHEBI:57287"/>
        <dbReference type="ChEBI" id="CHEBI:57384"/>
        <dbReference type="ChEBI" id="CHEBI:90725"/>
        <dbReference type="ChEBI" id="CHEBI:90736"/>
        <dbReference type="EC" id="2.3.1.199"/>
    </reaction>
</comment>